<gene>
    <name evidence="3" type="ORF">HGA08_18700</name>
</gene>
<dbReference type="SUPFAM" id="SSF53474">
    <property type="entry name" value="alpha/beta-Hydrolases"/>
    <property type="match status" value="1"/>
</dbReference>
<dbReference type="PANTHER" id="PTHR43798">
    <property type="entry name" value="MONOACYLGLYCEROL LIPASE"/>
    <property type="match status" value="1"/>
</dbReference>
<sequence>MVKLDHRLVRPGAEIAFADTAAAGSVVVLTHGAGVDHTMFDAQIGALIDHGYRVITWDMRGHGESTLAAGVHFTASDALGDLAALLDECGVDEAVLMGHSLGGNLAQAFARAHVERVRGLIVMGSTWNTGPLSRFERFALRSAAPAMAVVPAGMLPGWMARASALSPDAITRAEALFARMPKRVFLDVWRATVSFVAPEPGYRSPVPLALMRGAQDGTGNIATAMPRWAQAEGVAEHVVPDAGHLLTWDAPEATSRVLLRILDRWGHGTSSSPRSEPC</sequence>
<proteinExistence type="predicted"/>
<keyword evidence="1 3" id="KW-0378">Hydrolase</keyword>
<dbReference type="Pfam" id="PF00561">
    <property type="entry name" value="Abhydrolase_1"/>
    <property type="match status" value="1"/>
</dbReference>
<dbReference type="InterPro" id="IPR029058">
    <property type="entry name" value="AB_hydrolase_fold"/>
</dbReference>
<evidence type="ECO:0000313" key="3">
    <source>
        <dbReference type="EMBL" id="NKY52248.1"/>
    </source>
</evidence>
<dbReference type="Proteomes" id="UP000565711">
    <property type="component" value="Unassembled WGS sequence"/>
</dbReference>
<dbReference type="Gene3D" id="3.40.50.1820">
    <property type="entry name" value="alpha/beta hydrolase"/>
    <property type="match status" value="1"/>
</dbReference>
<dbReference type="InterPro" id="IPR050266">
    <property type="entry name" value="AB_hydrolase_sf"/>
</dbReference>
<evidence type="ECO:0000256" key="1">
    <source>
        <dbReference type="ARBA" id="ARBA00022801"/>
    </source>
</evidence>
<dbReference type="PRINTS" id="PR00111">
    <property type="entry name" value="ABHYDROLASE"/>
</dbReference>
<feature type="domain" description="AB hydrolase-1" evidence="2">
    <location>
        <begin position="26"/>
        <end position="251"/>
    </location>
</feature>
<dbReference type="GO" id="GO:0016020">
    <property type="term" value="C:membrane"/>
    <property type="evidence" value="ECO:0007669"/>
    <property type="project" value="TreeGrafter"/>
</dbReference>
<dbReference type="RefSeq" id="WP_067876207.1">
    <property type="nucleotide sequence ID" value="NZ_JAAXOP010000010.1"/>
</dbReference>
<dbReference type="GO" id="GO:0016787">
    <property type="term" value="F:hydrolase activity"/>
    <property type="evidence" value="ECO:0007669"/>
    <property type="project" value="UniProtKB-KW"/>
</dbReference>
<dbReference type="PANTHER" id="PTHR43798:SF31">
    <property type="entry name" value="AB HYDROLASE SUPERFAMILY PROTEIN YCLE"/>
    <property type="match status" value="1"/>
</dbReference>
<dbReference type="InterPro" id="IPR000073">
    <property type="entry name" value="AB_hydrolase_1"/>
</dbReference>
<reference evidence="3 4" key="1">
    <citation type="submission" date="2020-04" db="EMBL/GenBank/DDBJ databases">
        <title>MicrobeNet Type strains.</title>
        <authorList>
            <person name="Nicholson A.C."/>
        </authorList>
    </citation>
    <scope>NUCLEOTIDE SEQUENCE [LARGE SCALE GENOMIC DNA]</scope>
    <source>
        <strain evidence="3 4">JCM 12354</strain>
    </source>
</reference>
<dbReference type="EMBL" id="JAAXOP010000010">
    <property type="protein sequence ID" value="NKY52248.1"/>
    <property type="molecule type" value="Genomic_DNA"/>
</dbReference>
<protein>
    <submittedName>
        <fullName evidence="3">Alpha/beta hydrolase</fullName>
    </submittedName>
</protein>
<name>A0A846Y4P8_9NOCA</name>
<keyword evidence="4" id="KW-1185">Reference proteome</keyword>
<organism evidence="3 4">
    <name type="scientific">Nocardia vermiculata</name>
    <dbReference type="NCBI Taxonomy" id="257274"/>
    <lineage>
        <taxon>Bacteria</taxon>
        <taxon>Bacillati</taxon>
        <taxon>Actinomycetota</taxon>
        <taxon>Actinomycetes</taxon>
        <taxon>Mycobacteriales</taxon>
        <taxon>Nocardiaceae</taxon>
        <taxon>Nocardia</taxon>
    </lineage>
</organism>
<comment type="caution">
    <text evidence="3">The sequence shown here is derived from an EMBL/GenBank/DDBJ whole genome shotgun (WGS) entry which is preliminary data.</text>
</comment>
<dbReference type="AlphaFoldDB" id="A0A846Y4P8"/>
<accession>A0A846Y4P8</accession>
<evidence type="ECO:0000259" key="2">
    <source>
        <dbReference type="Pfam" id="PF00561"/>
    </source>
</evidence>
<evidence type="ECO:0000313" key="4">
    <source>
        <dbReference type="Proteomes" id="UP000565711"/>
    </source>
</evidence>